<evidence type="ECO:0000256" key="2">
    <source>
        <dbReference type="ARBA" id="ARBA00023136"/>
    </source>
</evidence>
<reference key="1">
    <citation type="submission" date="2009-07" db="EMBL/GenBank/DDBJ databases">
        <authorList>
            <person name="Genoscope - CEA"/>
        </authorList>
    </citation>
    <scope>NUCLEOTIDE SEQUENCE</scope>
    <source>
        <strain>3As</strain>
    </source>
</reference>
<keyword evidence="3" id="KW-0998">Cell outer membrane</keyword>
<reference evidence="8" key="2">
    <citation type="journal article" date="2010" name="PLoS Genet.">
        <title>Structure, function, and evolution of the Thiomonas spp. genome.</title>
        <authorList>
            <person name="Arsene-Ploetze F."/>
            <person name="Koechler S."/>
            <person name="Marchal M."/>
            <person name="Coppee J.Y."/>
            <person name="Chandler M."/>
            <person name="Bonnefoy V."/>
            <person name="Brochier-Armanet C."/>
            <person name="Barakat M."/>
            <person name="Barbe V."/>
            <person name="Battaglia-Brunet F."/>
            <person name="Bruneel O."/>
            <person name="Bryan C.G."/>
            <person name="Cleiss-Arnold J."/>
            <person name="Cruveiller S."/>
            <person name="Erhardt M."/>
            <person name="Heinrich-Salmeron A."/>
            <person name="Hommais F."/>
            <person name="Joulian C."/>
            <person name="Krin E."/>
            <person name="Lieutaud A."/>
            <person name="Lievremont D."/>
            <person name="Michel C."/>
            <person name="Muller D."/>
            <person name="Ortet P."/>
            <person name="Proux C."/>
            <person name="Siguier P."/>
            <person name="Roche D."/>
            <person name="Rouy Z."/>
            <person name="Salvignol G."/>
            <person name="Slyemi D."/>
            <person name="Talla E."/>
            <person name="Weiss S."/>
            <person name="Weissenbach J."/>
            <person name="Medigue C."/>
            <person name="Bertin P.N."/>
        </authorList>
    </citation>
    <scope>NUCLEOTIDE SEQUENCE [LARGE SCALE GENOMIC DNA]</scope>
    <source>
        <strain evidence="8">DSM 22701 / CIP 110005 / 3As</strain>
    </source>
</reference>
<proteinExistence type="predicted"/>
<accession>D6CMM8</accession>
<evidence type="ECO:0000313" key="7">
    <source>
        <dbReference type="EMBL" id="CAZ89806.1"/>
    </source>
</evidence>
<dbReference type="SUPFAM" id="SSF103088">
    <property type="entry name" value="OmpA-like"/>
    <property type="match status" value="1"/>
</dbReference>
<feature type="signal peptide" evidence="5">
    <location>
        <begin position="1"/>
        <end position="27"/>
    </location>
</feature>
<dbReference type="CDD" id="cd07185">
    <property type="entry name" value="OmpA_C-like"/>
    <property type="match status" value="1"/>
</dbReference>
<evidence type="ECO:0000256" key="3">
    <source>
        <dbReference type="ARBA" id="ARBA00023237"/>
    </source>
</evidence>
<dbReference type="Gene3D" id="3.30.1330.60">
    <property type="entry name" value="OmpA-like domain"/>
    <property type="match status" value="1"/>
</dbReference>
<evidence type="ECO:0000256" key="1">
    <source>
        <dbReference type="ARBA" id="ARBA00004442"/>
    </source>
</evidence>
<evidence type="ECO:0000259" key="6">
    <source>
        <dbReference type="PROSITE" id="PS51123"/>
    </source>
</evidence>
<evidence type="ECO:0000256" key="5">
    <source>
        <dbReference type="SAM" id="SignalP"/>
    </source>
</evidence>
<dbReference type="InterPro" id="IPR006665">
    <property type="entry name" value="OmpA-like"/>
</dbReference>
<dbReference type="EMBL" id="FP475956">
    <property type="protein sequence ID" value="CAZ89806.1"/>
    <property type="molecule type" value="Genomic_DNA"/>
</dbReference>
<dbReference type="GO" id="GO:0009279">
    <property type="term" value="C:cell outer membrane"/>
    <property type="evidence" value="ECO:0007669"/>
    <property type="project" value="UniProtKB-SubCell"/>
</dbReference>
<sequence>MNHKTSTLCGLALIALLGGCASKPPLAPVAAVTPAPTAAPAQSSSAQSAVAAVQAPVVNTTAPGPDVPKQVYFAFNSAALKAQYKPVVEVNAQFLQSHPAAHLQLQGNCDPRGSQEYNLALGQSRANAVMKAMTLLGASPNQMEAISYGSEKASPARADYAHDRRVDLAYQQ</sequence>
<dbReference type="InterPro" id="IPR006664">
    <property type="entry name" value="OMP_bac"/>
</dbReference>
<dbReference type="KEGG" id="thi:THI_3209"/>
<dbReference type="RefSeq" id="WP_013107059.1">
    <property type="nucleotide sequence ID" value="NC_014145.1"/>
</dbReference>
<dbReference type="eggNOG" id="COG2885">
    <property type="taxonomic scope" value="Bacteria"/>
</dbReference>
<feature type="chain" id="PRO_5003081930" evidence="5">
    <location>
        <begin position="28"/>
        <end position="172"/>
    </location>
</feature>
<dbReference type="PROSITE" id="PS51257">
    <property type="entry name" value="PROKAR_LIPOPROTEIN"/>
    <property type="match status" value="1"/>
</dbReference>
<dbReference type="AlphaFoldDB" id="D6CMM8"/>
<dbReference type="HOGENOM" id="CLU_016890_9_4_4"/>
<dbReference type="PROSITE" id="PS51123">
    <property type="entry name" value="OMPA_2"/>
    <property type="match status" value="1"/>
</dbReference>
<dbReference type="PANTHER" id="PTHR30329">
    <property type="entry name" value="STATOR ELEMENT OF FLAGELLAR MOTOR COMPLEX"/>
    <property type="match status" value="1"/>
</dbReference>
<comment type="subcellular location">
    <subcellularLocation>
        <location evidence="1">Cell outer membrane</location>
    </subcellularLocation>
</comment>
<evidence type="ECO:0000313" key="8">
    <source>
        <dbReference type="Proteomes" id="UP000002372"/>
    </source>
</evidence>
<name>D6CMM8_THIA3</name>
<organism evidence="7 8">
    <name type="scientific">Thiomonas arsenitoxydans (strain DSM 22701 / CIP 110005 / 3As)</name>
    <dbReference type="NCBI Taxonomy" id="426114"/>
    <lineage>
        <taxon>Bacteria</taxon>
        <taxon>Pseudomonadati</taxon>
        <taxon>Pseudomonadota</taxon>
        <taxon>Betaproteobacteria</taxon>
        <taxon>Burkholderiales</taxon>
        <taxon>Thiomonas</taxon>
    </lineage>
</organism>
<dbReference type="Proteomes" id="UP000002372">
    <property type="component" value="Chromosome"/>
</dbReference>
<evidence type="ECO:0000256" key="4">
    <source>
        <dbReference type="PROSITE-ProRule" id="PRU00473"/>
    </source>
</evidence>
<gene>
    <name evidence="7" type="ordered locus">THI_3209</name>
</gene>
<keyword evidence="2 4" id="KW-0472">Membrane</keyword>
<dbReference type="PANTHER" id="PTHR30329:SF21">
    <property type="entry name" value="LIPOPROTEIN YIAD-RELATED"/>
    <property type="match status" value="1"/>
</dbReference>
<dbReference type="PRINTS" id="PR01021">
    <property type="entry name" value="OMPADOMAIN"/>
</dbReference>
<dbReference type="OrthoDB" id="9809164at2"/>
<keyword evidence="5" id="KW-0732">Signal</keyword>
<protein>
    <submittedName>
        <fullName evidence="7">Bacterial outer membrane protein OmpA/MotB</fullName>
    </submittedName>
</protein>
<dbReference type="InterPro" id="IPR036737">
    <property type="entry name" value="OmpA-like_sf"/>
</dbReference>
<dbReference type="Pfam" id="PF00691">
    <property type="entry name" value="OmpA"/>
    <property type="match status" value="1"/>
</dbReference>
<dbReference type="InterPro" id="IPR050330">
    <property type="entry name" value="Bact_OuterMem_StrucFunc"/>
</dbReference>
<feature type="domain" description="OmpA-like" evidence="6">
    <location>
        <begin position="60"/>
        <end position="172"/>
    </location>
</feature>